<dbReference type="Proteomes" id="UP000002051">
    <property type="component" value="Chromosome 4"/>
</dbReference>
<accession>A0A072UPP2</accession>
<evidence type="ECO:0000313" key="8">
    <source>
        <dbReference type="Proteomes" id="UP000002051"/>
    </source>
</evidence>
<dbReference type="PANTHER" id="PTHR46991:SF11">
    <property type="entry name" value="SMALL HEAT SHOCK PROTEIN HSPF"/>
    <property type="match status" value="1"/>
</dbReference>
<dbReference type="PANTHER" id="PTHR46991">
    <property type="entry name" value="23.5 KDA HEAT SHOCK PROTEIN, MITOCHONDRIAL"/>
    <property type="match status" value="1"/>
</dbReference>
<comment type="similarity">
    <text evidence="3 4">Belongs to the small heat shock protein (HSP20) family.</text>
</comment>
<keyword evidence="2 6" id="KW-0346">Stress response</keyword>
<evidence type="ECO:0000259" key="5">
    <source>
        <dbReference type="PROSITE" id="PS01031"/>
    </source>
</evidence>
<keyword evidence="1" id="KW-0809">Transit peptide</keyword>
<evidence type="ECO:0000313" key="6">
    <source>
        <dbReference type="EMBL" id="KEH31003.1"/>
    </source>
</evidence>
<reference evidence="7" key="3">
    <citation type="submission" date="2015-04" db="UniProtKB">
        <authorList>
            <consortium name="EnsemblPlants"/>
        </authorList>
    </citation>
    <scope>IDENTIFICATION</scope>
    <source>
        <strain evidence="7">cv. Jemalong A17</strain>
    </source>
</reference>
<organism evidence="6 8">
    <name type="scientific">Medicago truncatula</name>
    <name type="common">Barrel medic</name>
    <name type="synonym">Medicago tribuloides</name>
    <dbReference type="NCBI Taxonomy" id="3880"/>
    <lineage>
        <taxon>Eukaryota</taxon>
        <taxon>Viridiplantae</taxon>
        <taxon>Streptophyta</taxon>
        <taxon>Embryophyta</taxon>
        <taxon>Tracheophyta</taxon>
        <taxon>Spermatophyta</taxon>
        <taxon>Magnoliopsida</taxon>
        <taxon>eudicotyledons</taxon>
        <taxon>Gunneridae</taxon>
        <taxon>Pentapetalae</taxon>
        <taxon>rosids</taxon>
        <taxon>fabids</taxon>
        <taxon>Fabales</taxon>
        <taxon>Fabaceae</taxon>
        <taxon>Papilionoideae</taxon>
        <taxon>50 kb inversion clade</taxon>
        <taxon>NPAAA clade</taxon>
        <taxon>Hologalegina</taxon>
        <taxon>IRL clade</taxon>
        <taxon>Trifolieae</taxon>
        <taxon>Medicago</taxon>
    </lineage>
</organism>
<dbReference type="PROSITE" id="PS01031">
    <property type="entry name" value="SHSP"/>
    <property type="match status" value="1"/>
</dbReference>
<sequence length="77" mass="8754">MVFNTLTIEGESGKGIEEVEEAGRRGFSSKTDLPKKLYNKLYDIDQIKAELKNGVLKVIVPKIKKEERNYAINVKVE</sequence>
<dbReference type="InterPro" id="IPR044656">
    <property type="entry name" value="HSP14.7/HSP23.5/HSP23.6-like"/>
</dbReference>
<evidence type="ECO:0000256" key="3">
    <source>
        <dbReference type="PROSITE-ProRule" id="PRU00285"/>
    </source>
</evidence>
<dbReference type="InterPro" id="IPR008978">
    <property type="entry name" value="HSP20-like_chaperone"/>
</dbReference>
<evidence type="ECO:0000256" key="2">
    <source>
        <dbReference type="ARBA" id="ARBA00023016"/>
    </source>
</evidence>
<evidence type="ECO:0000256" key="4">
    <source>
        <dbReference type="RuleBase" id="RU003616"/>
    </source>
</evidence>
<dbReference type="CDD" id="cd06464">
    <property type="entry name" value="ACD_sHsps-like"/>
    <property type="match status" value="1"/>
</dbReference>
<reference evidence="6 8" key="2">
    <citation type="journal article" date="2014" name="BMC Genomics">
        <title>An improved genome release (version Mt4.0) for the model legume Medicago truncatula.</title>
        <authorList>
            <person name="Tang H."/>
            <person name="Krishnakumar V."/>
            <person name="Bidwell S."/>
            <person name="Rosen B."/>
            <person name="Chan A."/>
            <person name="Zhou S."/>
            <person name="Gentzbittel L."/>
            <person name="Childs K.L."/>
            <person name="Yandell M."/>
            <person name="Gundlach H."/>
            <person name="Mayer K.F."/>
            <person name="Schwartz D.C."/>
            <person name="Town C.D."/>
        </authorList>
    </citation>
    <scope>GENOME REANNOTATION</scope>
    <source>
        <strain evidence="6">A17</strain>
        <strain evidence="7 8">cv. Jemalong A17</strain>
    </source>
</reference>
<proteinExistence type="inferred from homology"/>
<dbReference type="Gene3D" id="2.60.40.790">
    <property type="match status" value="1"/>
</dbReference>
<reference evidence="6 8" key="1">
    <citation type="journal article" date="2011" name="Nature">
        <title>The Medicago genome provides insight into the evolution of rhizobial symbioses.</title>
        <authorList>
            <person name="Young N.D."/>
            <person name="Debelle F."/>
            <person name="Oldroyd G.E."/>
            <person name="Geurts R."/>
            <person name="Cannon S.B."/>
            <person name="Udvardi M.K."/>
            <person name="Benedito V.A."/>
            <person name="Mayer K.F."/>
            <person name="Gouzy J."/>
            <person name="Schoof H."/>
            <person name="Van de Peer Y."/>
            <person name="Proost S."/>
            <person name="Cook D.R."/>
            <person name="Meyers B.C."/>
            <person name="Spannagl M."/>
            <person name="Cheung F."/>
            <person name="De Mita S."/>
            <person name="Krishnakumar V."/>
            <person name="Gundlach H."/>
            <person name="Zhou S."/>
            <person name="Mudge J."/>
            <person name="Bharti A.K."/>
            <person name="Murray J.D."/>
            <person name="Naoumkina M.A."/>
            <person name="Rosen B."/>
            <person name="Silverstein K.A."/>
            <person name="Tang H."/>
            <person name="Rombauts S."/>
            <person name="Zhao P.X."/>
            <person name="Zhou P."/>
            <person name="Barbe V."/>
            <person name="Bardou P."/>
            <person name="Bechner M."/>
            <person name="Bellec A."/>
            <person name="Berger A."/>
            <person name="Berges H."/>
            <person name="Bidwell S."/>
            <person name="Bisseling T."/>
            <person name="Choisne N."/>
            <person name="Couloux A."/>
            <person name="Denny R."/>
            <person name="Deshpande S."/>
            <person name="Dai X."/>
            <person name="Doyle J.J."/>
            <person name="Dudez A.M."/>
            <person name="Farmer A.D."/>
            <person name="Fouteau S."/>
            <person name="Franken C."/>
            <person name="Gibelin C."/>
            <person name="Gish J."/>
            <person name="Goldstein S."/>
            <person name="Gonzalez A.J."/>
            <person name="Green P.J."/>
            <person name="Hallab A."/>
            <person name="Hartog M."/>
            <person name="Hua A."/>
            <person name="Humphray S.J."/>
            <person name="Jeong D.H."/>
            <person name="Jing Y."/>
            <person name="Jocker A."/>
            <person name="Kenton S.M."/>
            <person name="Kim D.J."/>
            <person name="Klee K."/>
            <person name="Lai H."/>
            <person name="Lang C."/>
            <person name="Lin S."/>
            <person name="Macmil S.L."/>
            <person name="Magdelenat G."/>
            <person name="Matthews L."/>
            <person name="McCorrison J."/>
            <person name="Monaghan E.L."/>
            <person name="Mun J.H."/>
            <person name="Najar F.Z."/>
            <person name="Nicholson C."/>
            <person name="Noirot C."/>
            <person name="O'Bleness M."/>
            <person name="Paule C.R."/>
            <person name="Poulain J."/>
            <person name="Prion F."/>
            <person name="Qin B."/>
            <person name="Qu C."/>
            <person name="Retzel E.F."/>
            <person name="Riddle C."/>
            <person name="Sallet E."/>
            <person name="Samain S."/>
            <person name="Samson N."/>
            <person name="Sanders I."/>
            <person name="Saurat O."/>
            <person name="Scarpelli C."/>
            <person name="Schiex T."/>
            <person name="Segurens B."/>
            <person name="Severin A.J."/>
            <person name="Sherrier D.J."/>
            <person name="Shi R."/>
            <person name="Sims S."/>
            <person name="Singer S.R."/>
            <person name="Sinharoy S."/>
            <person name="Sterck L."/>
            <person name="Viollet A."/>
            <person name="Wang B.B."/>
            <person name="Wang K."/>
            <person name="Wang M."/>
            <person name="Wang X."/>
            <person name="Warfsmann J."/>
            <person name="Weissenbach J."/>
            <person name="White D.D."/>
            <person name="White J.D."/>
            <person name="Wiley G.B."/>
            <person name="Wincker P."/>
            <person name="Xing Y."/>
            <person name="Yang L."/>
            <person name="Yao Z."/>
            <person name="Ying F."/>
            <person name="Zhai J."/>
            <person name="Zhou L."/>
            <person name="Zuber A."/>
            <person name="Denarie J."/>
            <person name="Dixon R.A."/>
            <person name="May G.D."/>
            <person name="Schwartz D.C."/>
            <person name="Rogers J."/>
            <person name="Quetier F."/>
            <person name="Town C.D."/>
            <person name="Roe B.A."/>
        </authorList>
    </citation>
    <scope>NUCLEOTIDE SEQUENCE [LARGE SCALE GENOMIC DNA]</scope>
    <source>
        <strain evidence="6">A17</strain>
        <strain evidence="7 8">cv. Jemalong A17</strain>
    </source>
</reference>
<dbReference type="Pfam" id="PF00011">
    <property type="entry name" value="HSP20"/>
    <property type="match status" value="1"/>
</dbReference>
<protein>
    <submittedName>
        <fullName evidence="6">Localized small heat shock protein</fullName>
    </submittedName>
</protein>
<dbReference type="STRING" id="3880.A0A072UPP2"/>
<keyword evidence="8" id="KW-1185">Reference proteome</keyword>
<dbReference type="InterPro" id="IPR002068">
    <property type="entry name" value="A-crystallin/Hsp20_dom"/>
</dbReference>
<dbReference type="AlphaFoldDB" id="A0A072UPP2"/>
<dbReference type="EMBL" id="CM001220">
    <property type="protein sequence ID" value="KEH31003.1"/>
    <property type="molecule type" value="Genomic_DNA"/>
</dbReference>
<gene>
    <name evidence="6" type="ordered locus">MTR_4g088455</name>
</gene>
<dbReference type="HOGENOM" id="CLU_2641856_0_0_1"/>
<feature type="domain" description="SHSP" evidence="5">
    <location>
        <begin position="1"/>
        <end position="77"/>
    </location>
</feature>
<evidence type="ECO:0000256" key="1">
    <source>
        <dbReference type="ARBA" id="ARBA00022946"/>
    </source>
</evidence>
<name>A0A072UPP2_MEDTR</name>
<dbReference type="SUPFAM" id="SSF49764">
    <property type="entry name" value="HSP20-like chaperones"/>
    <property type="match status" value="1"/>
</dbReference>
<evidence type="ECO:0000313" key="7">
    <source>
        <dbReference type="EnsemblPlants" id="KEH31003"/>
    </source>
</evidence>
<dbReference type="EnsemblPlants" id="KEH31003">
    <property type="protein sequence ID" value="KEH31003"/>
    <property type="gene ID" value="MTR_4g088455"/>
</dbReference>